<dbReference type="OrthoDB" id="76388at2759"/>
<dbReference type="InterPro" id="IPR050314">
    <property type="entry name" value="Glycosyl_Hydrlase_18"/>
</dbReference>
<dbReference type="SUPFAM" id="SSF51445">
    <property type="entry name" value="(Trans)glycosidases"/>
    <property type="match status" value="1"/>
</dbReference>
<evidence type="ECO:0000259" key="12">
    <source>
        <dbReference type="PROSITE" id="PS51910"/>
    </source>
</evidence>
<evidence type="ECO:0000256" key="6">
    <source>
        <dbReference type="ARBA" id="ARBA00022801"/>
    </source>
</evidence>
<dbReference type="CDD" id="cd06548">
    <property type="entry name" value="GH18_chitinase"/>
    <property type="match status" value="1"/>
</dbReference>
<evidence type="ECO:0000256" key="11">
    <source>
        <dbReference type="RuleBase" id="RU000489"/>
    </source>
</evidence>
<dbReference type="PANTHER" id="PTHR11177:SF365">
    <property type="entry name" value="ENDOCHITINASE B"/>
    <property type="match status" value="1"/>
</dbReference>
<keyword evidence="14" id="KW-1185">Reference proteome</keyword>
<evidence type="ECO:0000256" key="5">
    <source>
        <dbReference type="ARBA" id="ARBA00022525"/>
    </source>
</evidence>
<comment type="catalytic activity">
    <reaction evidence="1">
        <text>Random endo-hydrolysis of N-acetyl-beta-D-glucosaminide (1-&gt;4)-beta-linkages in chitin and chitodextrins.</text>
        <dbReference type="EC" id="3.2.1.14"/>
    </reaction>
</comment>
<name>A0A6A6R640_9PEZI</name>
<dbReference type="InterPro" id="IPR011583">
    <property type="entry name" value="Chitinase_II/V-like_cat"/>
</dbReference>
<organism evidence="13 14">
    <name type="scientific">Lophium mytilinum</name>
    <dbReference type="NCBI Taxonomy" id="390894"/>
    <lineage>
        <taxon>Eukaryota</taxon>
        <taxon>Fungi</taxon>
        <taxon>Dikarya</taxon>
        <taxon>Ascomycota</taxon>
        <taxon>Pezizomycotina</taxon>
        <taxon>Dothideomycetes</taxon>
        <taxon>Pleosporomycetidae</taxon>
        <taxon>Mytilinidiales</taxon>
        <taxon>Mytilinidiaceae</taxon>
        <taxon>Lophium</taxon>
    </lineage>
</organism>
<dbReference type="EC" id="3.2.1.14" evidence="4"/>
<keyword evidence="5" id="KW-0964">Secreted</keyword>
<evidence type="ECO:0000256" key="3">
    <source>
        <dbReference type="ARBA" id="ARBA00008682"/>
    </source>
</evidence>
<comment type="subcellular location">
    <subcellularLocation>
        <location evidence="2">Secreted</location>
    </subcellularLocation>
</comment>
<evidence type="ECO:0000256" key="10">
    <source>
        <dbReference type="ARBA" id="ARBA00023326"/>
    </source>
</evidence>
<evidence type="ECO:0000256" key="4">
    <source>
        <dbReference type="ARBA" id="ARBA00012729"/>
    </source>
</evidence>
<dbReference type="GO" id="GO:0008843">
    <property type="term" value="F:endochitinase activity"/>
    <property type="evidence" value="ECO:0007669"/>
    <property type="project" value="UniProtKB-EC"/>
</dbReference>
<dbReference type="InterPro" id="IPR001223">
    <property type="entry name" value="Glyco_hydro18_cat"/>
</dbReference>
<keyword evidence="10" id="KW-0624">Polysaccharide degradation</keyword>
<dbReference type="GO" id="GO:0000272">
    <property type="term" value="P:polysaccharide catabolic process"/>
    <property type="evidence" value="ECO:0007669"/>
    <property type="project" value="UniProtKB-KW"/>
</dbReference>
<dbReference type="SUPFAM" id="SSF54556">
    <property type="entry name" value="Chitinase insertion domain"/>
    <property type="match status" value="1"/>
</dbReference>
<dbReference type="PROSITE" id="PS01095">
    <property type="entry name" value="GH18_1"/>
    <property type="match status" value="1"/>
</dbReference>
<dbReference type="GO" id="GO:0006032">
    <property type="term" value="P:chitin catabolic process"/>
    <property type="evidence" value="ECO:0007669"/>
    <property type="project" value="UniProtKB-KW"/>
</dbReference>
<evidence type="ECO:0000256" key="9">
    <source>
        <dbReference type="ARBA" id="ARBA00023295"/>
    </source>
</evidence>
<dbReference type="Pfam" id="PF00704">
    <property type="entry name" value="Glyco_hydro_18"/>
    <property type="match status" value="1"/>
</dbReference>
<keyword evidence="8" id="KW-0119">Carbohydrate metabolism</keyword>
<evidence type="ECO:0000256" key="7">
    <source>
        <dbReference type="ARBA" id="ARBA00023024"/>
    </source>
</evidence>
<reference evidence="13" key="1">
    <citation type="journal article" date="2020" name="Stud. Mycol.">
        <title>101 Dothideomycetes genomes: a test case for predicting lifestyles and emergence of pathogens.</title>
        <authorList>
            <person name="Haridas S."/>
            <person name="Albert R."/>
            <person name="Binder M."/>
            <person name="Bloem J."/>
            <person name="Labutti K."/>
            <person name="Salamov A."/>
            <person name="Andreopoulos B."/>
            <person name="Baker S."/>
            <person name="Barry K."/>
            <person name="Bills G."/>
            <person name="Bluhm B."/>
            <person name="Cannon C."/>
            <person name="Castanera R."/>
            <person name="Culley D."/>
            <person name="Daum C."/>
            <person name="Ezra D."/>
            <person name="Gonzalez J."/>
            <person name="Henrissat B."/>
            <person name="Kuo A."/>
            <person name="Liang C."/>
            <person name="Lipzen A."/>
            <person name="Lutzoni F."/>
            <person name="Magnuson J."/>
            <person name="Mondo S."/>
            <person name="Nolan M."/>
            <person name="Ohm R."/>
            <person name="Pangilinan J."/>
            <person name="Park H.-J."/>
            <person name="Ramirez L."/>
            <person name="Alfaro M."/>
            <person name="Sun H."/>
            <person name="Tritt A."/>
            <person name="Yoshinaga Y."/>
            <person name="Zwiers L.-H."/>
            <person name="Turgeon B."/>
            <person name="Goodwin S."/>
            <person name="Spatafora J."/>
            <person name="Crous P."/>
            <person name="Grigoriev I."/>
        </authorList>
    </citation>
    <scope>NUCLEOTIDE SEQUENCE</scope>
    <source>
        <strain evidence="13">CBS 269.34</strain>
    </source>
</reference>
<dbReference type="GO" id="GO:0005576">
    <property type="term" value="C:extracellular region"/>
    <property type="evidence" value="ECO:0007669"/>
    <property type="project" value="UniProtKB-SubCell"/>
</dbReference>
<proteinExistence type="inferred from homology"/>
<dbReference type="GO" id="GO:0008061">
    <property type="term" value="F:chitin binding"/>
    <property type="evidence" value="ECO:0007669"/>
    <property type="project" value="InterPro"/>
</dbReference>
<evidence type="ECO:0000256" key="2">
    <source>
        <dbReference type="ARBA" id="ARBA00004613"/>
    </source>
</evidence>
<gene>
    <name evidence="13" type="ORF">BU16DRAFT_452273</name>
</gene>
<dbReference type="PANTHER" id="PTHR11177">
    <property type="entry name" value="CHITINASE"/>
    <property type="match status" value="1"/>
</dbReference>
<evidence type="ECO:0000256" key="1">
    <source>
        <dbReference type="ARBA" id="ARBA00000822"/>
    </source>
</evidence>
<protein>
    <recommendedName>
        <fullName evidence="4">chitinase</fullName>
        <ecNumber evidence="4">3.2.1.14</ecNumber>
    </recommendedName>
</protein>
<evidence type="ECO:0000256" key="8">
    <source>
        <dbReference type="ARBA" id="ARBA00023277"/>
    </source>
</evidence>
<keyword evidence="7" id="KW-0146">Chitin degradation</keyword>
<dbReference type="PROSITE" id="PS51910">
    <property type="entry name" value="GH18_2"/>
    <property type="match status" value="1"/>
</dbReference>
<feature type="domain" description="GH18" evidence="12">
    <location>
        <begin position="8"/>
        <end position="372"/>
    </location>
</feature>
<dbReference type="FunFam" id="3.20.20.80:FF:000075">
    <property type="entry name" value="Sporulation-specific chitinase"/>
    <property type="match status" value="1"/>
</dbReference>
<comment type="similarity">
    <text evidence="3">Belongs to the glycosyl hydrolase 18 family. Chitinase class V subfamily.</text>
</comment>
<keyword evidence="6 11" id="KW-0378">Hydrolase</keyword>
<dbReference type="Gene3D" id="3.10.50.10">
    <property type="match status" value="1"/>
</dbReference>
<dbReference type="InterPro" id="IPR001579">
    <property type="entry name" value="Glyco_hydro_18_chit_AS"/>
</dbReference>
<dbReference type="FunFam" id="3.10.50.10:FF:000005">
    <property type="entry name" value="Endochitinase B1"/>
    <property type="match status" value="1"/>
</dbReference>
<keyword evidence="9 11" id="KW-0326">Glycosidase</keyword>
<dbReference type="Proteomes" id="UP000799750">
    <property type="component" value="Unassembled WGS sequence"/>
</dbReference>
<dbReference type="InterPro" id="IPR017853">
    <property type="entry name" value="GH"/>
</dbReference>
<dbReference type="Gene3D" id="3.20.20.80">
    <property type="entry name" value="Glycosidases"/>
    <property type="match status" value="1"/>
</dbReference>
<dbReference type="SMART" id="SM00636">
    <property type="entry name" value="Glyco_18"/>
    <property type="match status" value="1"/>
</dbReference>
<dbReference type="EMBL" id="MU004183">
    <property type="protein sequence ID" value="KAF2500265.1"/>
    <property type="molecule type" value="Genomic_DNA"/>
</dbReference>
<evidence type="ECO:0000313" key="14">
    <source>
        <dbReference type="Proteomes" id="UP000799750"/>
    </source>
</evidence>
<dbReference type="AlphaFoldDB" id="A0A6A6R640"/>
<sequence length="405" mass="44491">MGHPHDGYKAVAYFVNWAIYARNHNPWDIPAEKLTHVLYSFADNQPDGTVILTDSWSDVEKHNAGDSWNDTGNNIYGCLKQFFLLKKRNRNLKVLLSIGGWTYAHESKHFDAPASTAAGRQKFADSCVQLIKDVGFDGIDVDWEYPSSHEQGEQFVQLLQAIRSAMDAYAATLPSHPKFDLTIAAPAGKQNYQYLPLQEIANVVDFINLMAYDYSGAWDSCAGHQANINHDPSGCTPFSSSAAVSDYIAGGVPAGKLVLGMPLYGRAFTNTDGPGKNYSGVGDGSWENGIWDYKVLPKPGAQEFLDDNVGASWSYDPTARTMVSYDTVSMAVKKVAWIKEQGLGGAMWWETSGDRNDTGSIIQNVIFQVVLALGGQDGEKLAKQNNNLEYPDSKYDNIRSGCQGQ</sequence>
<accession>A0A6A6R640</accession>
<evidence type="ECO:0000313" key="13">
    <source>
        <dbReference type="EMBL" id="KAF2500265.1"/>
    </source>
</evidence>
<dbReference type="InterPro" id="IPR029070">
    <property type="entry name" value="Chitinase_insertion_sf"/>
</dbReference>